<keyword evidence="1" id="KW-0812">Transmembrane</keyword>
<accession>A0A172T181</accession>
<reference evidence="3" key="2">
    <citation type="journal article" date="2020" name="mSystems">
        <title>Genome- and Community-Level Interaction Insights into Carbon Utilization and Element Cycling Functions of Hydrothermarchaeota in Hydrothermal Sediment.</title>
        <authorList>
            <person name="Zhou Z."/>
            <person name="Liu Y."/>
            <person name="Xu W."/>
            <person name="Pan J."/>
            <person name="Luo Z.H."/>
            <person name="Li M."/>
        </authorList>
    </citation>
    <scope>NUCLEOTIDE SEQUENCE [LARGE SCALE GENOMIC DNA]</scope>
    <source>
        <strain evidence="4">SpSt-604</strain>
        <strain evidence="3">SpSt-640</strain>
    </source>
</reference>
<keyword evidence="1" id="KW-1133">Transmembrane helix</keyword>
<evidence type="ECO:0000313" key="3">
    <source>
        <dbReference type="EMBL" id="HGQ76872.1"/>
    </source>
</evidence>
<dbReference type="KEGG" id="fng:JM64_01060"/>
<name>A0A172T181_FERPE</name>
<evidence type="ECO:0000313" key="5">
    <source>
        <dbReference type="Proteomes" id="UP000077096"/>
    </source>
</evidence>
<dbReference type="EMBL" id="DTBH01000063">
    <property type="protein sequence ID" value="HGQ76872.1"/>
    <property type="molecule type" value="Genomic_DNA"/>
</dbReference>
<dbReference type="Proteomes" id="UP000077096">
    <property type="component" value="Chromosome"/>
</dbReference>
<evidence type="ECO:0000313" key="2">
    <source>
        <dbReference type="EMBL" id="ANE40761.1"/>
    </source>
</evidence>
<feature type="transmembrane region" description="Helical" evidence="1">
    <location>
        <begin position="283"/>
        <end position="304"/>
    </location>
</feature>
<proteinExistence type="predicted"/>
<dbReference type="EMBL" id="DSZT01000209">
    <property type="protein sequence ID" value="HGU42560.1"/>
    <property type="molecule type" value="Genomic_DNA"/>
</dbReference>
<dbReference type="EMBL" id="CP011393">
    <property type="protein sequence ID" value="ANE40761.1"/>
    <property type="molecule type" value="Genomic_DNA"/>
</dbReference>
<reference evidence="2 5" key="1">
    <citation type="submission" date="2014-08" db="EMBL/GenBank/DDBJ databases">
        <title>Fervidobacterium pennivorans DYC genome.</title>
        <authorList>
            <person name="Wushke S."/>
        </authorList>
    </citation>
    <scope>NUCLEOTIDE SEQUENCE [LARGE SCALE GENOMIC DNA]</scope>
    <source>
        <strain evidence="2 5">DYC</strain>
    </source>
</reference>
<organism evidence="2 5">
    <name type="scientific">Fervidobacterium pennivorans</name>
    <dbReference type="NCBI Taxonomy" id="93466"/>
    <lineage>
        <taxon>Bacteria</taxon>
        <taxon>Thermotogati</taxon>
        <taxon>Thermotogota</taxon>
        <taxon>Thermotogae</taxon>
        <taxon>Thermotogales</taxon>
        <taxon>Fervidobacteriaceae</taxon>
        <taxon>Fervidobacterium</taxon>
    </lineage>
</organism>
<protein>
    <submittedName>
        <fullName evidence="3">Tetratricopeptide repeat protein</fullName>
    </submittedName>
</protein>
<evidence type="ECO:0000313" key="4">
    <source>
        <dbReference type="EMBL" id="HGU42560.1"/>
    </source>
</evidence>
<dbReference type="OrthoDB" id="37313at2"/>
<keyword evidence="1" id="KW-0472">Membrane</keyword>
<sequence length="365" mass="43132">MNTNPLDLRKKLLKKTRKRKTNQKLALTNFCKLFISTTLIALTLVFLTIIFQPETAFGLTLDEILEKSKTDPDFAWDMYLSFISQLSPNVSTVESKKIEQVGRIINAKRKLKELDFAIKEDIEGLIRFLKTNSIDSTLKYLILEIFGEENLEEYLNNNLSHNLDVLLLTNILTVDVKDYAESVLDVITRDDKAKKQFLDIVLKRLDKKDVFINSIFEYMYQRYSNTDKEIRSRILELYKDFKASGYTDTRFESMLNKTNKTWYKFWHWFLEFSSRLSQFADNFVFVIFGLVVVSILVLFSLKFVRYKIFYILGFKKLAALTYRKIVDEDPLNEDKRLTLAQLYEEAGMFEEAMNEYNFLKRIKLE</sequence>
<dbReference type="PATRIC" id="fig|93466.3.peg.251"/>
<gene>
    <name evidence="4" type="ORF">ENT72_06575</name>
    <name evidence="3" type="ORF">ENU12_02890</name>
    <name evidence="2" type="ORF">JM64_01060</name>
</gene>
<dbReference type="AlphaFoldDB" id="A0A172T181"/>
<evidence type="ECO:0000256" key="1">
    <source>
        <dbReference type="SAM" id="Phobius"/>
    </source>
</evidence>